<evidence type="ECO:0000256" key="2">
    <source>
        <dbReference type="SAM" id="SignalP"/>
    </source>
</evidence>
<accession>A0AA88GD82</accession>
<dbReference type="EMBL" id="PYSW02000039">
    <property type="protein sequence ID" value="KAG2375375.1"/>
    <property type="molecule type" value="Genomic_DNA"/>
</dbReference>
<comment type="caution">
    <text evidence="3">The sequence shown here is derived from an EMBL/GenBank/DDBJ whole genome shotgun (WGS) entry which is preliminary data.</text>
</comment>
<proteinExistence type="predicted"/>
<evidence type="ECO:0000313" key="3">
    <source>
        <dbReference type="EMBL" id="KAG2375375.1"/>
    </source>
</evidence>
<protein>
    <recommendedName>
        <fullName evidence="5">Mid2 domain-containing protein</fullName>
    </recommendedName>
</protein>
<sequence length="244" mass="26440">MKENFIICVSVLIALQCCILLLLSTPANASLSISASKHPLRCDCEALFAPIRILDINNTADCAEWIWLPSYENGTLIPNVNNTSESSPSALNGSVINSTLSHGEIGNLTLNDDTLRETVTKPTTLNGDHESKLGGGAIAGIVIGSIVGLILLVLITLAVIGFAIFKSKYRNAKYFVHDVSGKKSFSDLSAEIMRAAEEDFASQVQFVVSDGEDSDSIPNGDEDEHAHFYNDDEIIVDNNEQFEY</sequence>
<keyword evidence="1" id="KW-0812">Transmembrane</keyword>
<dbReference type="Proteomes" id="UP000816034">
    <property type="component" value="Unassembled WGS sequence"/>
</dbReference>
<keyword evidence="2" id="KW-0732">Signal</keyword>
<dbReference type="AlphaFoldDB" id="A0AA88GD82"/>
<gene>
    <name evidence="3" type="ORF">C9374_009998</name>
</gene>
<evidence type="ECO:0000256" key="1">
    <source>
        <dbReference type="SAM" id="Phobius"/>
    </source>
</evidence>
<dbReference type="GeneID" id="68102452"/>
<dbReference type="RefSeq" id="XP_044544549.1">
    <property type="nucleotide sequence ID" value="XM_044700246.1"/>
</dbReference>
<feature type="transmembrane region" description="Helical" evidence="1">
    <location>
        <begin position="138"/>
        <end position="165"/>
    </location>
</feature>
<keyword evidence="1" id="KW-0472">Membrane</keyword>
<feature type="chain" id="PRO_5041706592" description="Mid2 domain-containing protein" evidence="2">
    <location>
        <begin position="30"/>
        <end position="244"/>
    </location>
</feature>
<name>A0AA88GD82_NAELO</name>
<feature type="signal peptide" evidence="2">
    <location>
        <begin position="1"/>
        <end position="29"/>
    </location>
</feature>
<reference evidence="3 4" key="1">
    <citation type="journal article" date="2018" name="BMC Genomics">
        <title>The genome of Naegleria lovaniensis, the basis for a comparative approach to unravel pathogenicity factors of the human pathogenic amoeba N. fowleri.</title>
        <authorList>
            <person name="Liechti N."/>
            <person name="Schurch N."/>
            <person name="Bruggmann R."/>
            <person name="Wittwer M."/>
        </authorList>
    </citation>
    <scope>NUCLEOTIDE SEQUENCE [LARGE SCALE GENOMIC DNA]</scope>
    <source>
        <strain evidence="3 4">ATCC 30569</strain>
    </source>
</reference>
<evidence type="ECO:0000313" key="4">
    <source>
        <dbReference type="Proteomes" id="UP000816034"/>
    </source>
</evidence>
<keyword evidence="1" id="KW-1133">Transmembrane helix</keyword>
<keyword evidence="4" id="KW-1185">Reference proteome</keyword>
<evidence type="ECO:0008006" key="5">
    <source>
        <dbReference type="Google" id="ProtNLM"/>
    </source>
</evidence>
<organism evidence="3 4">
    <name type="scientific">Naegleria lovaniensis</name>
    <name type="common">Amoeba</name>
    <dbReference type="NCBI Taxonomy" id="51637"/>
    <lineage>
        <taxon>Eukaryota</taxon>
        <taxon>Discoba</taxon>
        <taxon>Heterolobosea</taxon>
        <taxon>Tetramitia</taxon>
        <taxon>Eutetramitia</taxon>
        <taxon>Vahlkampfiidae</taxon>
        <taxon>Naegleria</taxon>
    </lineage>
</organism>